<evidence type="ECO:0000313" key="9">
    <source>
        <dbReference type="Proteomes" id="UP000075809"/>
    </source>
</evidence>
<dbReference type="GO" id="GO:0060090">
    <property type="term" value="F:molecular adaptor activity"/>
    <property type="evidence" value="ECO:0007669"/>
    <property type="project" value="InterPro"/>
</dbReference>
<dbReference type="Pfam" id="PF23702">
    <property type="entry name" value="ARM_ECM29"/>
    <property type="match status" value="1"/>
</dbReference>
<evidence type="ECO:0000256" key="1">
    <source>
        <dbReference type="ARBA" id="ARBA00004496"/>
    </source>
</evidence>
<evidence type="ECO:0000256" key="2">
    <source>
        <dbReference type="ARBA" id="ARBA00022490"/>
    </source>
</evidence>
<dbReference type="GO" id="GO:0036503">
    <property type="term" value="P:ERAD pathway"/>
    <property type="evidence" value="ECO:0007669"/>
    <property type="project" value="TreeGrafter"/>
</dbReference>
<gene>
    <name evidence="8" type="ORF">ALC60_13829</name>
</gene>
<keyword evidence="9" id="KW-1185">Reference proteome</keyword>
<keyword evidence="2" id="KW-0963">Cytoplasm</keyword>
<evidence type="ECO:0000256" key="3">
    <source>
        <dbReference type="ARBA" id="ARBA00022737"/>
    </source>
</evidence>
<protein>
    <submittedName>
        <fullName evidence="8">Proteasome-associated protein ECM29 like protein</fullName>
    </submittedName>
</protein>
<dbReference type="Gene3D" id="1.25.10.10">
    <property type="entry name" value="Leucine-rich Repeat Variant"/>
    <property type="match status" value="3"/>
</dbReference>
<dbReference type="GO" id="GO:0005737">
    <property type="term" value="C:cytoplasm"/>
    <property type="evidence" value="ECO:0007669"/>
    <property type="project" value="UniProtKB-SubCell"/>
</dbReference>
<dbReference type="STRING" id="64791.A0A151WGW1"/>
<dbReference type="GO" id="GO:0005634">
    <property type="term" value="C:nucleus"/>
    <property type="evidence" value="ECO:0007669"/>
    <property type="project" value="TreeGrafter"/>
</dbReference>
<evidence type="ECO:0000259" key="7">
    <source>
        <dbReference type="Pfam" id="PF24492"/>
    </source>
</evidence>
<keyword evidence="3" id="KW-0677">Repeat</keyword>
<dbReference type="InterPro" id="IPR055443">
    <property type="entry name" value="HEAT_ECM29"/>
</dbReference>
<dbReference type="Proteomes" id="UP000075809">
    <property type="component" value="Unassembled WGS sequence"/>
</dbReference>
<comment type="subcellular location">
    <subcellularLocation>
        <location evidence="1">Cytoplasm</location>
    </subcellularLocation>
</comment>
<evidence type="ECO:0000259" key="6">
    <source>
        <dbReference type="Pfam" id="PF23702"/>
    </source>
</evidence>
<accession>A0A151WGW1</accession>
<dbReference type="EMBL" id="KQ983136">
    <property type="protein sequence ID" value="KYQ47083.1"/>
    <property type="molecule type" value="Genomic_DNA"/>
</dbReference>
<dbReference type="InterPro" id="IPR011989">
    <property type="entry name" value="ARM-like"/>
</dbReference>
<dbReference type="Pfam" id="PF24492">
    <property type="entry name" value="HEAT_ECM29"/>
    <property type="match status" value="1"/>
</dbReference>
<dbReference type="GO" id="GO:0043248">
    <property type="term" value="P:proteasome assembly"/>
    <property type="evidence" value="ECO:0007669"/>
    <property type="project" value="InterPro"/>
</dbReference>
<dbReference type="Pfam" id="PF13001">
    <property type="entry name" value="ECM29_N"/>
    <property type="match status" value="1"/>
</dbReference>
<dbReference type="InterPro" id="IPR024372">
    <property type="entry name" value="Ecm29_N"/>
</dbReference>
<dbReference type="PANTHER" id="PTHR23346:SF19">
    <property type="entry name" value="PROTEASOME ADAPTER AND SCAFFOLD PROTEIN ECM29"/>
    <property type="match status" value="1"/>
</dbReference>
<dbReference type="GO" id="GO:0000502">
    <property type="term" value="C:proteasome complex"/>
    <property type="evidence" value="ECO:0007669"/>
    <property type="project" value="UniProtKB-KW"/>
</dbReference>
<proteinExistence type="predicted"/>
<dbReference type="SUPFAM" id="SSF48371">
    <property type="entry name" value="ARM repeat"/>
    <property type="match status" value="3"/>
</dbReference>
<dbReference type="InterPro" id="IPR016024">
    <property type="entry name" value="ARM-type_fold"/>
</dbReference>
<keyword evidence="4 8" id="KW-0647">Proteasome</keyword>
<dbReference type="Pfam" id="PF23731">
    <property type="entry name" value="ARM_ECM29_C"/>
    <property type="match status" value="1"/>
</dbReference>
<dbReference type="InterPro" id="IPR055444">
    <property type="entry name" value="ARM_ECM29"/>
</dbReference>
<evidence type="ECO:0000259" key="5">
    <source>
        <dbReference type="Pfam" id="PF13001"/>
    </source>
</evidence>
<dbReference type="PANTHER" id="PTHR23346">
    <property type="entry name" value="TRANSLATIONAL ACTIVATOR GCN1-RELATED"/>
    <property type="match status" value="1"/>
</dbReference>
<evidence type="ECO:0000256" key="4">
    <source>
        <dbReference type="ARBA" id="ARBA00022942"/>
    </source>
</evidence>
<sequence>MELLIHINKRIKSRPQVQLPVEALLLQYQDPSASSFVINFTIIYIKLGYPRMELNKQAELVPSVLNAIEGKPLSHQDSLMLIIMPALGHINIPVDPDKRASLLGLQDKPYVAKQLINFMLDILLLPYGSVGQTENQQGSSQTIDWSQFTVPPGLSDYAFKRVIGESPPTAEQLEQIKLGIVKFLAGGFFPDTDILIHLIVAAADTRFSIANMADLELKKMIGTLDWSSMQLAAPLYTLFLGTDALATQKEVKPEMKRLPASTRIRLKLLQYLCRVTKAGFIIPPCIQVIFDSLYGKNTNAKLKSLALQFTSNIVQHCSLVPLTRVAGVILNGMIKLISEGDDVHKPMAYTVIGQLGQRIPSLINKDLSLLHNLFDTLVSTDGELRRTVRDALICVTSAFVLNKEDESNIALMNALLSVHIESPESSVRHVILTYNPCGDNKHEISTEAMKALYGVVHKNEDDQQISSKIMLPEFVKLVSYVYSKMQSRMPAASSRNTDKQILPYSTVTFSEIISYFRICLTRSANIPARNEPLQHPCEHTPLIGRYLEKLYKDQPEILNNYLDMILLLSHSSADQISLNALLEVFGSVPHYIIKSYEKELPWLCSLLASAKHDVRQLAAKIYAAITGYFPRNEFEKHVSSIMNVMNRKNLEAQHGALLALTYMMERNLIQQRNGNKEDLCNWTTYNDIVKAICTYLRDNAILLMDAAVQAVGILGKAYSLPLPAEGDNELNKKAIIETLFSVLSNAKLNTKMKEKAALSLGYLCVGECFPYTTKDIEIHLILGEALVCCVQAQASPEARDAWTTLPAEHVIPYNVFLKAVCVWLFALLKYNVQRECIKERLSTIHHAFIDFLSDDSDIVQDIASKGLSLVHINSKQEEREALVSKILDQFTQGRRTVQQVTADTKLFEEGQLGKSPSGGNLSTYREICSLATELQKPELVYYFMHLANHNAMWTSKKGAAFGFAAIANIARDELNKYLPNIIPRLYRYQFDPTPKIQQSMVSIWRAVVPSTSKAIEQYHKEILTDVTDNLTNNEWRVRISCCNALADLLRSSVQFDFAECGPELWKKLFRVMDDIHEGTRLAATNTTKILSKVCIRHCDSSHGNTGKEVIQAILPVLLDIGIAHVVDTVRSISLQTVSQLVSTAGVLLKPSLVNLIPSLLETIGESENPKLSYLSNVCGATTETQEAIDNLRANVARSHYASDTITKCIQYVDADVLKELMPKVIDLIKFSIGFGTKIACSHFVILLSTHLKIELQPYSAKLLSALLNGLLDRNVAVRKNNAVTIGHIVGSAKDSSLDKLFNTLNTWYLEREDDAIRLAIGQALQSINNYNQEKLKNYQKIVIPLAFFAMHAEKVPGNESTVELWTDFWNEITPGTEAGIVQNLPAITNILHITLESASWTTKVQAANAVHTIALKSGHNIGTDDRNTLLKILINGLHGRTWNGKERLLNALAMLACNSKEALNADTALLDTVVVTLHRESKKENAEYRRHALQAFAMVLHELDIDRFTETYEIVQEILIKVSDKNNDDEEDTAEENRKKKENNIKLQETIYEVLGKAWPSTKETQDKYCIEFVTHCQKVLPNSTRSVQVTILTALNLFVDRLVLLKISKTEMSLKDKKLLDQISDSLNKILSYCINISKFTKIRKEALNIVLSLARKMRETHNDEQLDKMTRLLKELLPDLTKDNQPEIRTRVTDIKEMLKI</sequence>
<evidence type="ECO:0000313" key="8">
    <source>
        <dbReference type="EMBL" id="KYQ47083.1"/>
    </source>
</evidence>
<feature type="domain" description="Proteasome component Ecm29 N-terminal" evidence="5">
    <location>
        <begin position="1"/>
        <end position="434"/>
    </location>
</feature>
<organism evidence="8 9">
    <name type="scientific">Mycetomoellerius zeteki</name>
    <dbReference type="NCBI Taxonomy" id="64791"/>
    <lineage>
        <taxon>Eukaryota</taxon>
        <taxon>Metazoa</taxon>
        <taxon>Ecdysozoa</taxon>
        <taxon>Arthropoda</taxon>
        <taxon>Hexapoda</taxon>
        <taxon>Insecta</taxon>
        <taxon>Pterygota</taxon>
        <taxon>Neoptera</taxon>
        <taxon>Endopterygota</taxon>
        <taxon>Hymenoptera</taxon>
        <taxon>Apocrita</taxon>
        <taxon>Aculeata</taxon>
        <taxon>Formicoidea</taxon>
        <taxon>Formicidae</taxon>
        <taxon>Myrmicinae</taxon>
        <taxon>Mycetomoellerius</taxon>
    </lineage>
</organism>
<name>A0A151WGW1_9HYME</name>
<feature type="domain" description="ECM29 ARM-like repeats" evidence="6">
    <location>
        <begin position="523"/>
        <end position="712"/>
    </location>
</feature>
<feature type="domain" description="Proteasome adapter and scaffold protein ECM29 HEAT-repeat" evidence="7">
    <location>
        <begin position="1148"/>
        <end position="1309"/>
    </location>
</feature>
<reference evidence="8 9" key="1">
    <citation type="submission" date="2015-09" db="EMBL/GenBank/DDBJ databases">
        <title>Trachymyrmex zeteki WGS genome.</title>
        <authorList>
            <person name="Nygaard S."/>
            <person name="Hu H."/>
            <person name="Boomsma J."/>
            <person name="Zhang G."/>
        </authorList>
    </citation>
    <scope>NUCLEOTIDE SEQUENCE [LARGE SCALE GENOMIC DNA]</scope>
    <source>
        <strain evidence="8">Tzet28-1</strain>
        <tissue evidence="8">Whole body</tissue>
    </source>
</reference>